<reference evidence="2" key="2">
    <citation type="submission" date="2020-06" db="EMBL/GenBank/DDBJ databases">
        <title>Helianthus annuus Genome sequencing and assembly Release 2.</title>
        <authorList>
            <person name="Gouzy J."/>
            <person name="Langlade N."/>
            <person name="Munos S."/>
        </authorList>
    </citation>
    <scope>NUCLEOTIDE SEQUENCE</scope>
    <source>
        <tissue evidence="2">Leaves</tissue>
    </source>
</reference>
<name>A0A9K3GTE9_HELAN</name>
<comment type="caution">
    <text evidence="2">The sequence shown here is derived from an EMBL/GenBank/DDBJ whole genome shotgun (WGS) entry which is preliminary data.</text>
</comment>
<dbReference type="PANTHER" id="PTHR23201">
    <property type="entry name" value="EXTENSIN, PROLINE-RICH PROTEIN"/>
    <property type="match status" value="1"/>
</dbReference>
<dbReference type="AlphaFoldDB" id="A0A9K3GTE9"/>
<dbReference type="InterPro" id="IPR003854">
    <property type="entry name" value="GASA"/>
</dbReference>
<evidence type="ECO:0000313" key="3">
    <source>
        <dbReference type="Proteomes" id="UP000215914"/>
    </source>
</evidence>
<dbReference type="EMBL" id="MNCJ02000332">
    <property type="protein sequence ID" value="KAF5755067.1"/>
    <property type="molecule type" value="Genomic_DNA"/>
</dbReference>
<sequence length="103" mass="11656">MAVGCFSSCGLRCELHSNQDRCHRDCMACCNRCNCVPPGQYGKKEICGSCYTDMKTQAVPFLGRVDEVDTRKSRKDIMKRTFAICEFLGDKVCSNFSWSMMTL</sequence>
<dbReference type="Gramene" id="mRNA:HanXRQr2_Chr17g0798431">
    <property type="protein sequence ID" value="mRNA:HanXRQr2_Chr17g0798431"/>
    <property type="gene ID" value="HanXRQr2_Chr17g0798431"/>
</dbReference>
<proteinExistence type="inferred from homology"/>
<dbReference type="PANTHER" id="PTHR23201:SF101">
    <property type="entry name" value="GIBBERELLIN REGULATED PROTEIN"/>
    <property type="match status" value="1"/>
</dbReference>
<dbReference type="Pfam" id="PF02704">
    <property type="entry name" value="GASA"/>
    <property type="match status" value="1"/>
</dbReference>
<reference evidence="2" key="1">
    <citation type="journal article" date="2017" name="Nature">
        <title>The sunflower genome provides insights into oil metabolism, flowering and Asterid evolution.</title>
        <authorList>
            <person name="Badouin H."/>
            <person name="Gouzy J."/>
            <person name="Grassa C.J."/>
            <person name="Murat F."/>
            <person name="Staton S.E."/>
            <person name="Cottret L."/>
            <person name="Lelandais-Briere C."/>
            <person name="Owens G.L."/>
            <person name="Carrere S."/>
            <person name="Mayjonade B."/>
            <person name="Legrand L."/>
            <person name="Gill N."/>
            <person name="Kane N.C."/>
            <person name="Bowers J.E."/>
            <person name="Hubner S."/>
            <person name="Bellec A."/>
            <person name="Berard A."/>
            <person name="Berges H."/>
            <person name="Blanchet N."/>
            <person name="Boniface M.C."/>
            <person name="Brunel D."/>
            <person name="Catrice O."/>
            <person name="Chaidir N."/>
            <person name="Claudel C."/>
            <person name="Donnadieu C."/>
            <person name="Faraut T."/>
            <person name="Fievet G."/>
            <person name="Helmstetter N."/>
            <person name="King M."/>
            <person name="Knapp S.J."/>
            <person name="Lai Z."/>
            <person name="Le Paslier M.C."/>
            <person name="Lippi Y."/>
            <person name="Lorenzon L."/>
            <person name="Mandel J.R."/>
            <person name="Marage G."/>
            <person name="Marchand G."/>
            <person name="Marquand E."/>
            <person name="Bret-Mestries E."/>
            <person name="Morien E."/>
            <person name="Nambeesan S."/>
            <person name="Nguyen T."/>
            <person name="Pegot-Espagnet P."/>
            <person name="Pouilly N."/>
            <person name="Raftis F."/>
            <person name="Sallet E."/>
            <person name="Schiex T."/>
            <person name="Thomas J."/>
            <person name="Vandecasteele C."/>
            <person name="Vares D."/>
            <person name="Vear F."/>
            <person name="Vautrin S."/>
            <person name="Crespi M."/>
            <person name="Mangin B."/>
            <person name="Burke J.M."/>
            <person name="Salse J."/>
            <person name="Munos S."/>
            <person name="Vincourt P."/>
            <person name="Rieseberg L.H."/>
            <person name="Langlade N.B."/>
        </authorList>
    </citation>
    <scope>NUCLEOTIDE SEQUENCE</scope>
    <source>
        <tissue evidence="2">Leaves</tissue>
    </source>
</reference>
<dbReference type="Proteomes" id="UP000215914">
    <property type="component" value="Unassembled WGS sequence"/>
</dbReference>
<keyword evidence="3" id="KW-1185">Reference proteome</keyword>
<comment type="similarity">
    <text evidence="1">Belongs to the GASA family.</text>
</comment>
<accession>A0A9K3GTE9</accession>
<protein>
    <submittedName>
        <fullName evidence="2">Gibberellin regulated protein</fullName>
    </submittedName>
</protein>
<evidence type="ECO:0000256" key="1">
    <source>
        <dbReference type="ARBA" id="ARBA00010582"/>
    </source>
</evidence>
<organism evidence="2 3">
    <name type="scientific">Helianthus annuus</name>
    <name type="common">Common sunflower</name>
    <dbReference type="NCBI Taxonomy" id="4232"/>
    <lineage>
        <taxon>Eukaryota</taxon>
        <taxon>Viridiplantae</taxon>
        <taxon>Streptophyta</taxon>
        <taxon>Embryophyta</taxon>
        <taxon>Tracheophyta</taxon>
        <taxon>Spermatophyta</taxon>
        <taxon>Magnoliopsida</taxon>
        <taxon>eudicotyledons</taxon>
        <taxon>Gunneridae</taxon>
        <taxon>Pentapetalae</taxon>
        <taxon>asterids</taxon>
        <taxon>campanulids</taxon>
        <taxon>Asterales</taxon>
        <taxon>Asteraceae</taxon>
        <taxon>Asteroideae</taxon>
        <taxon>Heliantheae alliance</taxon>
        <taxon>Heliantheae</taxon>
        <taxon>Helianthus</taxon>
    </lineage>
</organism>
<evidence type="ECO:0000313" key="2">
    <source>
        <dbReference type="EMBL" id="KAF5755067.1"/>
    </source>
</evidence>
<gene>
    <name evidence="2" type="ORF">HanXRQr2_Chr17g0798431</name>
</gene>